<evidence type="ECO:0000313" key="4">
    <source>
        <dbReference type="EMBL" id="QED28592.1"/>
    </source>
</evidence>
<accession>A0A5B8XRK8</accession>
<evidence type="ECO:0000256" key="2">
    <source>
        <dbReference type="SAM" id="SignalP"/>
    </source>
</evidence>
<dbReference type="PANTHER" id="PTHR37467">
    <property type="entry name" value="EXPORTED CALCIUM-BINDING GLYCOPROTEIN-RELATED"/>
    <property type="match status" value="1"/>
</dbReference>
<dbReference type="Gene3D" id="2.60.40.10">
    <property type="entry name" value="Immunoglobulins"/>
    <property type="match status" value="7"/>
</dbReference>
<sequence length="1141" mass="115332">MNHSSRLLSVLLMLIGLLVASPAAAQLQLVQPDSDLPATFSGRGGFASDALGQTAPGGLLELDLPAGSTVEQAYLYVVGNGTAGSLLDRTVLLDLVPVITENLPDSVSTFWSARGDVTAQVRAKVGSNGGTTSFVVGNDPTGIEGVALVAIYSNPNSPVTTITVYDGEQPFGASTLQVPLQFPVDTSAADYQAILSLGIGFSFQGNNSDRDQCNPTSSQRFDVDVNATRLTSCAGHWDDGVGANGALITMGGFGDDLDTPITAPGRDDELYDISALIADGSTQVGFTFNQPSQDDYLFVKVLAINGLRSGSSTADADGDGITDAQEISIGTDPDSADTDRDGLCDGVIDVANVCVAGEDAESGLDTNSDNVINALDPDDDGDGIPTATEIADGAVHGNDPDADNSPNWLDTDSDGDGILDADETVDADQDGVPDYLDATVVFLQTPLDGSVTNNTQPPVTGATEPNAGVSVTINDSQGTPIFAVTTTADATGAFSVQPDALADGDYTVVVVVTDSSTNTATNSAGFSVDTTPPAVVLTTPADGTITNSSDIVVTGTTEPGATVQVVVSDSAGVVFDGPATVDSNGNFTVTVPGLADGTYSVSAEATDEATNSATAGPNGVTVDTVAPAVAIVTPADGTLTNASTQTVSGTTEPGLSVVVTFTNASGTIGQETAVADASGNWTLTSPVLPEGEVVITAETSDAAGNSSVDTVAITVDTTPPALAIATPLDGAISSTAPAAVGGTAEQGVTVSITLTDENGTVTTLDDVEATDGTWTQDIATALSEGTYVITASTSDAAGNESTVTSTFTIDTTAPVIALVSPADGATVGTPTVMISGTTDEDGEVVIVVRDDQGIEVFTASVDSTDGTFSSTTTQLAEGTYTVSATTSDEAGNEASTTSTFTVDLTAPEVVVVTPEVEEVVTEREVVVSGTSEAGATVSIIIENADGEEVETIEVIADENGDWTATTAPLNDGEYTASVTATDSVGNTGSADPVTFTVFSEAPELVISTPEDEGTVEENTPEIRGTTTPGATIVIVITDADGNEVETLTPTVDQDGNFSATPTSELPDGDYTITVTATGENGVETSDSVTFTVDTDGNVEPEPEPSTALILEGGGCAQAGSKGFAPTLMLLLGLVVLRRRRS</sequence>
<feature type="chain" id="PRO_5022926487" description="Bacterial Ig-like domain-containing protein" evidence="2">
    <location>
        <begin position="26"/>
        <end position="1141"/>
    </location>
</feature>
<dbReference type="Proteomes" id="UP000321595">
    <property type="component" value="Chromosome"/>
</dbReference>
<feature type="compositionally biased region" description="Low complexity" evidence="1">
    <location>
        <begin position="313"/>
        <end position="324"/>
    </location>
</feature>
<keyword evidence="2" id="KW-0732">Signal</keyword>
<gene>
    <name evidence="4" type="ORF">FRD01_15390</name>
</gene>
<feature type="signal peptide" evidence="2">
    <location>
        <begin position="1"/>
        <end position="25"/>
    </location>
</feature>
<dbReference type="InterPro" id="IPR028974">
    <property type="entry name" value="TSP_type-3_rpt"/>
</dbReference>
<feature type="region of interest" description="Disordered" evidence="1">
    <location>
        <begin position="1048"/>
        <end position="1068"/>
    </location>
</feature>
<dbReference type="OrthoDB" id="5495046at2"/>
<evidence type="ECO:0000259" key="3">
    <source>
        <dbReference type="Pfam" id="PF19077"/>
    </source>
</evidence>
<feature type="compositionally biased region" description="Acidic residues" evidence="1">
    <location>
        <begin position="411"/>
        <end position="421"/>
    </location>
</feature>
<feature type="domain" description="Bacterial Ig-like" evidence="3">
    <location>
        <begin position="450"/>
        <end position="530"/>
    </location>
</feature>
<dbReference type="InterPro" id="IPR053180">
    <property type="entry name" value="Ca-binding_acidic-repeat"/>
</dbReference>
<feature type="domain" description="Bacterial Ig-like" evidence="3">
    <location>
        <begin position="544"/>
        <end position="624"/>
    </location>
</feature>
<feature type="domain" description="Bacterial Ig-like" evidence="3">
    <location>
        <begin position="638"/>
        <end position="717"/>
    </location>
</feature>
<dbReference type="RefSeq" id="WP_146961159.1">
    <property type="nucleotide sequence ID" value="NZ_CP042467.1"/>
</dbReference>
<dbReference type="Gene3D" id="4.10.1080.10">
    <property type="entry name" value="TSP type-3 repeat"/>
    <property type="match status" value="1"/>
</dbReference>
<proteinExistence type="predicted"/>
<dbReference type="Pfam" id="PF19077">
    <property type="entry name" value="Big_13"/>
    <property type="match status" value="7"/>
</dbReference>
<dbReference type="NCBIfam" id="NF033510">
    <property type="entry name" value="Ca_tandemer"/>
    <property type="match status" value="7"/>
</dbReference>
<evidence type="ECO:0000313" key="5">
    <source>
        <dbReference type="Proteomes" id="UP000321595"/>
    </source>
</evidence>
<name>A0A5B8XRK8_9DELT</name>
<feature type="domain" description="Bacterial Ig-like" evidence="3">
    <location>
        <begin position="729"/>
        <end position="811"/>
    </location>
</feature>
<dbReference type="EMBL" id="CP042467">
    <property type="protein sequence ID" value="QED28592.1"/>
    <property type="molecule type" value="Genomic_DNA"/>
</dbReference>
<evidence type="ECO:0000256" key="1">
    <source>
        <dbReference type="SAM" id="MobiDB-lite"/>
    </source>
</evidence>
<reference evidence="4 5" key="1">
    <citation type="submission" date="2019-08" db="EMBL/GenBank/DDBJ databases">
        <authorList>
            <person name="Liang Q."/>
        </authorList>
    </citation>
    <scope>NUCLEOTIDE SEQUENCE [LARGE SCALE GENOMIC DNA]</scope>
    <source>
        <strain evidence="4 5">V1718</strain>
    </source>
</reference>
<dbReference type="InterPro" id="IPR013783">
    <property type="entry name" value="Ig-like_fold"/>
</dbReference>
<dbReference type="PANTHER" id="PTHR37467:SF1">
    <property type="entry name" value="EXPORTED CALCIUM-BINDING GLYCOPROTEIN"/>
    <property type="match status" value="1"/>
</dbReference>
<dbReference type="InterPro" id="IPR044016">
    <property type="entry name" value="Big_13"/>
</dbReference>
<organism evidence="4 5">
    <name type="scientific">Microvenator marinus</name>
    <dbReference type="NCBI Taxonomy" id="2600177"/>
    <lineage>
        <taxon>Bacteria</taxon>
        <taxon>Deltaproteobacteria</taxon>
        <taxon>Bradymonadales</taxon>
        <taxon>Microvenatoraceae</taxon>
        <taxon>Microvenator</taxon>
    </lineage>
</organism>
<feature type="domain" description="Bacterial Ig-like" evidence="3">
    <location>
        <begin position="927"/>
        <end position="997"/>
    </location>
</feature>
<feature type="region of interest" description="Disordered" evidence="1">
    <location>
        <begin position="311"/>
        <end position="337"/>
    </location>
</feature>
<feature type="region of interest" description="Disordered" evidence="1">
    <location>
        <begin position="360"/>
        <end position="421"/>
    </location>
</feature>
<dbReference type="KEGG" id="bbae:FRD01_15390"/>
<feature type="domain" description="Bacterial Ig-like" evidence="3">
    <location>
        <begin position="1012"/>
        <end position="1094"/>
    </location>
</feature>
<protein>
    <recommendedName>
        <fullName evidence="3">Bacterial Ig-like domain-containing protein</fullName>
    </recommendedName>
</protein>
<keyword evidence="5" id="KW-1185">Reference proteome</keyword>
<feature type="compositionally biased region" description="Polar residues" evidence="1">
    <location>
        <begin position="1048"/>
        <end position="1063"/>
    </location>
</feature>
<dbReference type="AlphaFoldDB" id="A0A5B8XRK8"/>
<dbReference type="GO" id="GO:0005509">
    <property type="term" value="F:calcium ion binding"/>
    <property type="evidence" value="ECO:0007669"/>
    <property type="project" value="InterPro"/>
</dbReference>
<feature type="domain" description="Bacterial Ig-like" evidence="3">
    <location>
        <begin position="828"/>
        <end position="903"/>
    </location>
</feature>